<comment type="caution">
    <text evidence="1">The sequence shown here is derived from an EMBL/GenBank/DDBJ whole genome shotgun (WGS) entry which is preliminary data.</text>
</comment>
<dbReference type="Pfam" id="PF22252">
    <property type="entry name" value="PNGase_F-II_N"/>
    <property type="match status" value="1"/>
</dbReference>
<protein>
    <submittedName>
        <fullName evidence="1">GLPGLI family protein</fullName>
    </submittedName>
</protein>
<dbReference type="EMBL" id="JAAGWD010000002">
    <property type="protein sequence ID" value="NEM97006.1"/>
    <property type="molecule type" value="Genomic_DNA"/>
</dbReference>
<reference evidence="1 2" key="1">
    <citation type="submission" date="2020-02" db="EMBL/GenBank/DDBJ databases">
        <authorList>
            <person name="Kim M.K."/>
        </authorList>
    </citation>
    <scope>NUCLEOTIDE SEQUENCE [LARGE SCALE GENOMIC DNA]</scope>
    <source>
        <strain evidence="1 2">BT327</strain>
    </source>
</reference>
<proteinExistence type="predicted"/>
<dbReference type="AlphaFoldDB" id="A0A6B3LS27"/>
<name>A0A6B3LS27_9BACT</name>
<evidence type="ECO:0000313" key="2">
    <source>
        <dbReference type="Proteomes" id="UP000474777"/>
    </source>
</evidence>
<organism evidence="1 2">
    <name type="scientific">Pontibacter burrus</name>
    <dbReference type="NCBI Taxonomy" id="2704466"/>
    <lineage>
        <taxon>Bacteria</taxon>
        <taxon>Pseudomonadati</taxon>
        <taxon>Bacteroidota</taxon>
        <taxon>Cytophagia</taxon>
        <taxon>Cytophagales</taxon>
        <taxon>Hymenobacteraceae</taxon>
        <taxon>Pontibacter</taxon>
    </lineage>
</organism>
<gene>
    <name evidence="1" type="ORF">GXP69_04800</name>
</gene>
<sequence>MNKIFTIVVACLFWSGTVAQQQESVITYEVKQNMHRGLSADQENMKNMLPEFRTSKMQLLFNNQESLYAPVQDEEDDMEAGSGGVRIMVRTPYSETYTNSSTQKVVSYREFLGKNYLIQDSIRINPWKFSSETKTIQGYICKKAYYTNDNQQLVTAWYTEQLRPYLGPDAYNNLPGTVLQVDVNEGERILTAIRVETRPLKKNELKEPVKGQAVTAAEFRKQVEEQRERMNREGGRTIRFNN</sequence>
<evidence type="ECO:0000313" key="1">
    <source>
        <dbReference type="EMBL" id="NEM97006.1"/>
    </source>
</evidence>
<accession>A0A6B3LS27</accession>
<dbReference type="InterPro" id="IPR005901">
    <property type="entry name" value="GLPGLI"/>
</dbReference>
<keyword evidence="2" id="KW-1185">Reference proteome</keyword>
<dbReference type="Proteomes" id="UP000474777">
    <property type="component" value="Unassembled WGS sequence"/>
</dbReference>
<dbReference type="NCBIfam" id="TIGR01200">
    <property type="entry name" value="GLPGLI"/>
    <property type="match status" value="1"/>
</dbReference>
<dbReference type="RefSeq" id="WP_163913003.1">
    <property type="nucleotide sequence ID" value="NZ_JAAGWD010000002.1"/>
</dbReference>